<dbReference type="SUPFAM" id="SSF103473">
    <property type="entry name" value="MFS general substrate transporter"/>
    <property type="match status" value="1"/>
</dbReference>
<dbReference type="STRING" id="207949.RED65_13292"/>
<dbReference type="Pfam" id="PF07690">
    <property type="entry name" value="MFS_1"/>
    <property type="match status" value="1"/>
</dbReference>
<feature type="transmembrane region" description="Helical" evidence="4">
    <location>
        <begin position="198"/>
        <end position="218"/>
    </location>
</feature>
<feature type="transmembrane region" description="Helical" evidence="4">
    <location>
        <begin position="130"/>
        <end position="149"/>
    </location>
</feature>
<feature type="transmembrane region" description="Helical" evidence="4">
    <location>
        <begin position="403"/>
        <end position="423"/>
    </location>
</feature>
<dbReference type="InterPro" id="IPR011701">
    <property type="entry name" value="MFS"/>
</dbReference>
<feature type="transmembrane region" description="Helical" evidence="4">
    <location>
        <begin position="379"/>
        <end position="397"/>
    </location>
</feature>
<evidence type="ECO:0000256" key="2">
    <source>
        <dbReference type="ARBA" id="ARBA00022989"/>
    </source>
</evidence>
<dbReference type="AlphaFoldDB" id="Q1N3D0"/>
<evidence type="ECO:0000256" key="1">
    <source>
        <dbReference type="ARBA" id="ARBA00022692"/>
    </source>
</evidence>
<feature type="transmembrane region" description="Helical" evidence="4">
    <location>
        <begin position="105"/>
        <end position="124"/>
    </location>
</feature>
<feature type="transmembrane region" description="Helical" evidence="4">
    <location>
        <begin position="286"/>
        <end position="304"/>
    </location>
</feature>
<feature type="transmembrane region" description="Helical" evidence="4">
    <location>
        <begin position="169"/>
        <end position="192"/>
    </location>
</feature>
<dbReference type="EMBL" id="AAQH01000005">
    <property type="protein sequence ID" value="EAT12661.1"/>
    <property type="molecule type" value="Genomic_DNA"/>
</dbReference>
<feature type="transmembrane region" description="Helical" evidence="4">
    <location>
        <begin position="342"/>
        <end position="359"/>
    </location>
</feature>
<evidence type="ECO:0000313" key="6">
    <source>
        <dbReference type="Proteomes" id="UP000004263"/>
    </source>
</evidence>
<proteinExistence type="predicted"/>
<dbReference type="Gene3D" id="1.20.1250.20">
    <property type="entry name" value="MFS general substrate transporter like domains"/>
    <property type="match status" value="1"/>
</dbReference>
<protein>
    <submittedName>
        <fullName evidence="5">Permease of the major facilitator superfamily protein</fullName>
    </submittedName>
</protein>
<feature type="transmembrane region" description="Helical" evidence="4">
    <location>
        <begin position="254"/>
        <end position="274"/>
    </location>
</feature>
<keyword evidence="3 4" id="KW-0472">Membrane</keyword>
<dbReference type="RefSeq" id="WP_007018450.1">
    <property type="nucleotide sequence ID" value="NZ_CH724117.1"/>
</dbReference>
<dbReference type="PANTHER" id="PTHR23526">
    <property type="entry name" value="INTEGRAL MEMBRANE TRANSPORT PROTEIN-RELATED"/>
    <property type="match status" value="1"/>
</dbReference>
<keyword evidence="1 4" id="KW-0812">Transmembrane</keyword>
<keyword evidence="2 4" id="KW-1133">Transmembrane helix</keyword>
<reference evidence="5 6" key="1">
    <citation type="submission" date="2006-03" db="EMBL/GenBank/DDBJ databases">
        <authorList>
            <person name="Pinhassi J."/>
            <person name="Pedros-Alio C."/>
            <person name="Ferriera S."/>
            <person name="Johnson J."/>
            <person name="Kravitz S."/>
            <person name="Halpern A."/>
            <person name="Remington K."/>
            <person name="Beeson K."/>
            <person name="Tran B."/>
            <person name="Rogers Y.-H."/>
            <person name="Friedman R."/>
            <person name="Venter J.C."/>
        </authorList>
    </citation>
    <scope>NUCLEOTIDE SEQUENCE [LARGE SCALE GENOMIC DNA]</scope>
    <source>
        <strain evidence="5 6">RED65</strain>
    </source>
</reference>
<dbReference type="InterPro" id="IPR036259">
    <property type="entry name" value="MFS_trans_sf"/>
</dbReference>
<dbReference type="InterPro" id="IPR052528">
    <property type="entry name" value="Sugar_transport-like"/>
</dbReference>
<dbReference type="GO" id="GO:0022857">
    <property type="term" value="F:transmembrane transporter activity"/>
    <property type="evidence" value="ECO:0007669"/>
    <property type="project" value="InterPro"/>
</dbReference>
<name>Q1N3D0_9GAMM</name>
<evidence type="ECO:0000313" key="5">
    <source>
        <dbReference type="EMBL" id="EAT12661.1"/>
    </source>
</evidence>
<dbReference type="Proteomes" id="UP000004263">
    <property type="component" value="Unassembled WGS sequence"/>
</dbReference>
<feature type="transmembrane region" description="Helical" evidence="4">
    <location>
        <begin position="58"/>
        <end position="79"/>
    </location>
</feature>
<keyword evidence="6" id="KW-1185">Reference proteome</keyword>
<dbReference type="HOGENOM" id="CLU_051156_0_0_6"/>
<evidence type="ECO:0000256" key="3">
    <source>
        <dbReference type="ARBA" id="ARBA00023136"/>
    </source>
</evidence>
<dbReference type="PANTHER" id="PTHR23526:SF2">
    <property type="entry name" value="MAJOR FACILITATOR SUPERFAMILY (MFS) PROFILE DOMAIN-CONTAINING PROTEIN"/>
    <property type="match status" value="1"/>
</dbReference>
<organism evidence="5 6">
    <name type="scientific">Bermanella marisrubri</name>
    <dbReference type="NCBI Taxonomy" id="207949"/>
    <lineage>
        <taxon>Bacteria</taxon>
        <taxon>Pseudomonadati</taxon>
        <taxon>Pseudomonadota</taxon>
        <taxon>Gammaproteobacteria</taxon>
        <taxon>Oceanospirillales</taxon>
        <taxon>Oceanospirillaceae</taxon>
        <taxon>Bermanella</taxon>
    </lineage>
</organism>
<sequence>MSLDLDKLYQYAANEEDARVCKDIDESACKEVPGNFFKILLTQTLTKLADALASSKVVLPWLMAGAGVPALYTGLVVPIRESGSLLPQLFIGGVIRSYPVRKWSFVLGSVLQGVCVLLMMWTLLTWQGTQAGITTIALLIVFSLSRGLCSVASKDVLGKTIPKSRRGLLTGYAGSSSGLVTLLISVGLFVYVDPDAGVYPYLLAIAAGAWFLGAWSYASVNEFAGETDGGGNAFKNAIESLSILKTDPEFSRFVTVRAFLLSTGLAAPFIVLAAQSSDLAQSWMNLGLFVGVSGLASLLSGRFWGRFADLASHKLLMITAGLSTVICALVVATMWLSTPYDFYLYLILFFALSVTLQGIRIARKTYVVDLAGGNKRTEYVSVSNTAIGFLLLISGVITSVIALYSQIAVMVFFSLSGLAACLIGRKLPSVAD</sequence>
<comment type="caution">
    <text evidence="5">The sequence shown here is derived from an EMBL/GenBank/DDBJ whole genome shotgun (WGS) entry which is preliminary data.</text>
</comment>
<accession>Q1N3D0</accession>
<evidence type="ECO:0000256" key="4">
    <source>
        <dbReference type="SAM" id="Phobius"/>
    </source>
</evidence>
<feature type="transmembrane region" description="Helical" evidence="4">
    <location>
        <begin position="316"/>
        <end position="336"/>
    </location>
</feature>
<dbReference type="OrthoDB" id="1117124at2"/>
<gene>
    <name evidence="5" type="ORF">RED65_13292</name>
</gene>